<dbReference type="PROSITE" id="PS51406">
    <property type="entry name" value="FIBRINOGEN_C_2"/>
    <property type="match status" value="1"/>
</dbReference>
<gene>
    <name evidence="4" type="primary">LOC111595861</name>
</gene>
<dbReference type="InterPro" id="IPR014716">
    <property type="entry name" value="Fibrinogen_a/b/g_C_1"/>
</dbReference>
<dbReference type="PANTHER" id="PTHR19143">
    <property type="entry name" value="FIBRINOGEN/TENASCIN/ANGIOPOEITIN"/>
    <property type="match status" value="1"/>
</dbReference>
<dbReference type="OMA" id="NWSAYER"/>
<accession>A0A6J1LPJ3</accession>
<evidence type="ECO:0000313" key="4">
    <source>
        <dbReference type="RefSeq" id="XP_023165544.2"/>
    </source>
</evidence>
<dbReference type="InterPro" id="IPR002181">
    <property type="entry name" value="Fibrinogen_a/b/g_C_dom"/>
</dbReference>
<feature type="domain" description="Fibrinogen C-terminal" evidence="2">
    <location>
        <begin position="104"/>
        <end position="308"/>
    </location>
</feature>
<sequence length="320" mass="36662">MQRSQLDCINIKTKTMKALTVLGLILLACPSLRSENFADELSSLSTEQLQQRVKHYNELIESSEKLAEALELEFNEIQESINFDNSAAEFESMRKLSKEYREMKANSRAFEESSKLYRDELLRIEPLLCLDDHQVNGYAYGICGGDSTAGPGWTVIQRRIDDTLHFNQSFQNYHFGFGNSNSNFFIGLQKIYELTNFKPHELYIRLKSITGETKYARYSCFKIQSQHQDFRLSALGDYVGNAGDALGKSLYKQFKIYSKGDNDPSTTSGWWIGNGYEGVESNLNALPSQWNTWPVSLINVEMLIRPRLAMLDSDKYKYSC</sequence>
<dbReference type="Gene3D" id="3.90.215.10">
    <property type="entry name" value="Gamma Fibrinogen, chain A, domain 1"/>
    <property type="match status" value="1"/>
</dbReference>
<dbReference type="OrthoDB" id="7871190at2759"/>
<feature type="coiled-coil region" evidence="1">
    <location>
        <begin position="46"/>
        <end position="113"/>
    </location>
</feature>
<dbReference type="SUPFAM" id="SSF56496">
    <property type="entry name" value="Fibrinogen C-terminal domain-like"/>
    <property type="match status" value="1"/>
</dbReference>
<dbReference type="Pfam" id="PF00147">
    <property type="entry name" value="Fibrinogen_C"/>
    <property type="match status" value="1"/>
</dbReference>
<dbReference type="PROSITE" id="PS51257">
    <property type="entry name" value="PROKAR_LIPOPROTEIN"/>
    <property type="match status" value="1"/>
</dbReference>
<dbReference type="GO" id="GO:0005615">
    <property type="term" value="C:extracellular space"/>
    <property type="evidence" value="ECO:0007669"/>
    <property type="project" value="TreeGrafter"/>
</dbReference>
<dbReference type="AlphaFoldDB" id="A0A6J1LPJ3"/>
<keyword evidence="3" id="KW-1185">Reference proteome</keyword>
<reference evidence="4" key="1">
    <citation type="submission" date="2025-08" db="UniProtKB">
        <authorList>
            <consortium name="RefSeq"/>
        </authorList>
    </citation>
    <scope>IDENTIFICATION</scope>
    <source>
        <strain evidence="4">15085-1641.00</strain>
        <tissue evidence="4">Whole body</tissue>
    </source>
</reference>
<name>A0A6J1LPJ3_DROHY</name>
<evidence type="ECO:0000256" key="1">
    <source>
        <dbReference type="SAM" id="Coils"/>
    </source>
</evidence>
<dbReference type="RefSeq" id="XP_023165544.2">
    <property type="nucleotide sequence ID" value="XM_023309776.2"/>
</dbReference>
<dbReference type="GeneID" id="111595861"/>
<evidence type="ECO:0000259" key="2">
    <source>
        <dbReference type="PROSITE" id="PS51406"/>
    </source>
</evidence>
<keyword evidence="1" id="KW-0175">Coiled coil</keyword>
<dbReference type="InterPro" id="IPR050373">
    <property type="entry name" value="Fibrinogen_C-term_domain"/>
</dbReference>
<dbReference type="InterPro" id="IPR036056">
    <property type="entry name" value="Fibrinogen-like_C"/>
</dbReference>
<dbReference type="SMART" id="SM00186">
    <property type="entry name" value="FBG"/>
    <property type="match status" value="1"/>
</dbReference>
<dbReference type="KEGG" id="dhe:111595861"/>
<organism evidence="3 4">
    <name type="scientific">Drosophila hydei</name>
    <name type="common">Fruit fly</name>
    <dbReference type="NCBI Taxonomy" id="7224"/>
    <lineage>
        <taxon>Eukaryota</taxon>
        <taxon>Metazoa</taxon>
        <taxon>Ecdysozoa</taxon>
        <taxon>Arthropoda</taxon>
        <taxon>Hexapoda</taxon>
        <taxon>Insecta</taxon>
        <taxon>Pterygota</taxon>
        <taxon>Neoptera</taxon>
        <taxon>Endopterygota</taxon>
        <taxon>Diptera</taxon>
        <taxon>Brachycera</taxon>
        <taxon>Muscomorpha</taxon>
        <taxon>Ephydroidea</taxon>
        <taxon>Drosophilidae</taxon>
        <taxon>Drosophila</taxon>
    </lineage>
</organism>
<dbReference type="PANTHER" id="PTHR19143:SF327">
    <property type="entry name" value="FI21813P1-RELATED"/>
    <property type="match status" value="1"/>
</dbReference>
<evidence type="ECO:0000313" key="3">
    <source>
        <dbReference type="Proteomes" id="UP000504633"/>
    </source>
</evidence>
<protein>
    <submittedName>
        <fullName evidence="4">Fibrinogen-like protein 1</fullName>
    </submittedName>
</protein>
<proteinExistence type="predicted"/>
<dbReference type="Proteomes" id="UP000504633">
    <property type="component" value="Unplaced"/>
</dbReference>